<keyword evidence="1 8" id="KW-0963">Cytoplasm</keyword>
<dbReference type="InterPro" id="IPR018357">
    <property type="entry name" value="Hexapep_transf_CS"/>
</dbReference>
<comment type="subcellular location">
    <subcellularLocation>
        <location evidence="8">Cytoplasm</location>
    </subcellularLocation>
</comment>
<dbReference type="PANTHER" id="PTHR43480:SF1">
    <property type="entry name" value="ACYL-[ACYL-CARRIER-PROTEIN]--UDP-N-ACETYLGLUCOSAMINE O-ACYLTRANSFERASE, MITOCHONDRIAL-RELATED"/>
    <property type="match status" value="1"/>
</dbReference>
<dbReference type="PIRSF" id="PIRSF000456">
    <property type="entry name" value="UDP-GlcNAc_acltr"/>
    <property type="match status" value="1"/>
</dbReference>
<proteinExistence type="inferred from homology"/>
<comment type="subunit">
    <text evidence="8">Homotrimer.</text>
</comment>
<dbReference type="InterPro" id="IPR010137">
    <property type="entry name" value="Lipid_A_LpxA"/>
</dbReference>
<keyword evidence="11" id="KW-1185">Reference proteome</keyword>
<dbReference type="Proteomes" id="UP001162734">
    <property type="component" value="Chromosome"/>
</dbReference>
<dbReference type="InterPro" id="IPR011004">
    <property type="entry name" value="Trimer_LpxA-like_sf"/>
</dbReference>
<evidence type="ECO:0000256" key="2">
    <source>
        <dbReference type="ARBA" id="ARBA00022516"/>
    </source>
</evidence>
<dbReference type="RefSeq" id="WP_248345518.1">
    <property type="nucleotide sequence ID" value="NZ_AP025592.1"/>
</dbReference>
<evidence type="ECO:0000256" key="7">
    <source>
        <dbReference type="ARBA" id="ARBA00023315"/>
    </source>
</evidence>
<dbReference type="InterPro" id="IPR001451">
    <property type="entry name" value="Hexapep"/>
</dbReference>
<dbReference type="EMBL" id="AP025592">
    <property type="protein sequence ID" value="BDG08336.1"/>
    <property type="molecule type" value="Genomic_DNA"/>
</dbReference>
<evidence type="ECO:0000256" key="4">
    <source>
        <dbReference type="ARBA" id="ARBA00022679"/>
    </source>
</evidence>
<dbReference type="SUPFAM" id="SSF51161">
    <property type="entry name" value="Trimeric LpxA-like enzymes"/>
    <property type="match status" value="1"/>
</dbReference>
<evidence type="ECO:0000256" key="3">
    <source>
        <dbReference type="ARBA" id="ARBA00022556"/>
    </source>
</evidence>
<comment type="function">
    <text evidence="8">Involved in the biosynthesis of lipid A, a phosphorylated glycolipid that anchors the lipopolysaccharide to the outer membrane of the cell.</text>
</comment>
<reference evidence="11" key="1">
    <citation type="journal article" date="2022" name="Int. J. Syst. Evol. Microbiol.">
        <title>Anaeromyxobacter oryzae sp. nov., Anaeromyxobacter diazotrophicus sp. nov. and Anaeromyxobacter paludicola sp. nov., isolated from paddy soils.</title>
        <authorList>
            <person name="Itoh H."/>
            <person name="Xu Z."/>
            <person name="Mise K."/>
            <person name="Masuda Y."/>
            <person name="Ushijima N."/>
            <person name="Hayakawa C."/>
            <person name="Shiratori Y."/>
            <person name="Senoo K."/>
        </authorList>
    </citation>
    <scope>NUCLEOTIDE SEQUENCE [LARGE SCALE GENOMIC DNA]</scope>
    <source>
        <strain evidence="11">Red630</strain>
    </source>
</reference>
<evidence type="ECO:0000256" key="5">
    <source>
        <dbReference type="ARBA" id="ARBA00022737"/>
    </source>
</evidence>
<evidence type="ECO:0000313" key="11">
    <source>
        <dbReference type="Proteomes" id="UP001162734"/>
    </source>
</evidence>
<dbReference type="EC" id="2.3.1.129" evidence="8"/>
<protein>
    <recommendedName>
        <fullName evidence="8">Acyl-[acyl-carrier-protein]--UDP-N-acetylglucosamine O-acyltransferase</fullName>
        <shortName evidence="8">UDP-N-acetylglucosamine acyltransferase</shortName>
        <ecNumber evidence="8">2.3.1.129</ecNumber>
    </recommendedName>
</protein>
<dbReference type="PROSITE" id="PS00101">
    <property type="entry name" value="HEXAPEP_TRANSFERASES"/>
    <property type="match status" value="1"/>
</dbReference>
<dbReference type="Gene3D" id="1.20.1180.10">
    <property type="entry name" value="Udp N-acetylglucosamine O-acyltransferase, C-terminal domain"/>
    <property type="match status" value="1"/>
</dbReference>
<dbReference type="PANTHER" id="PTHR43480">
    <property type="entry name" value="ACYL-[ACYL-CARRIER-PROTEIN]--UDP-N-ACETYLGLUCOSAMINE O-ACYLTRANSFERASE"/>
    <property type="match status" value="1"/>
</dbReference>
<comment type="catalytic activity">
    <reaction evidence="8">
        <text>a (3R)-hydroxyacyl-[ACP] + UDP-N-acetyl-alpha-D-glucosamine = a UDP-3-O-[(3R)-3-hydroxyacyl]-N-acetyl-alpha-D-glucosamine + holo-[ACP]</text>
        <dbReference type="Rhea" id="RHEA:67812"/>
        <dbReference type="Rhea" id="RHEA-COMP:9685"/>
        <dbReference type="Rhea" id="RHEA-COMP:9945"/>
        <dbReference type="ChEBI" id="CHEBI:57705"/>
        <dbReference type="ChEBI" id="CHEBI:64479"/>
        <dbReference type="ChEBI" id="CHEBI:78827"/>
        <dbReference type="ChEBI" id="CHEBI:173225"/>
        <dbReference type="EC" id="2.3.1.129"/>
    </reaction>
</comment>
<dbReference type="NCBIfam" id="TIGR01852">
    <property type="entry name" value="lipid_A_lpxA"/>
    <property type="match status" value="1"/>
</dbReference>
<dbReference type="Pfam" id="PF00132">
    <property type="entry name" value="Hexapep"/>
    <property type="match status" value="1"/>
</dbReference>
<gene>
    <name evidence="10" type="primary">lpxA-1</name>
    <name evidence="8" type="synonym">lpxA</name>
    <name evidence="10" type="ORF">AMPC_14490</name>
</gene>
<keyword evidence="5 8" id="KW-0677">Repeat</keyword>
<accession>A0ABN6N5A7</accession>
<keyword evidence="4 8" id="KW-0808">Transferase</keyword>
<keyword evidence="2 8" id="KW-0444">Lipid biosynthesis</keyword>
<comment type="pathway">
    <text evidence="8">Glycolipid biosynthesis; lipid IV(A) biosynthesis; lipid IV(A) from (3R)-3-hydroxytetradecanoyl-[acyl-carrier-protein] and UDP-N-acetyl-alpha-D-glucosamine: step 1/6.</text>
</comment>
<evidence type="ECO:0000256" key="1">
    <source>
        <dbReference type="ARBA" id="ARBA00022490"/>
    </source>
</evidence>
<dbReference type="InterPro" id="IPR037157">
    <property type="entry name" value="Acetyltransf_C_sf"/>
</dbReference>
<name>A0ABN6N5A7_9BACT</name>
<evidence type="ECO:0000256" key="8">
    <source>
        <dbReference type="HAMAP-Rule" id="MF_00387"/>
    </source>
</evidence>
<evidence type="ECO:0000256" key="6">
    <source>
        <dbReference type="ARBA" id="ARBA00023098"/>
    </source>
</evidence>
<keyword evidence="6 8" id="KW-0443">Lipid metabolism</keyword>
<dbReference type="HAMAP" id="MF_00387">
    <property type="entry name" value="LpxA"/>
    <property type="match status" value="1"/>
</dbReference>
<evidence type="ECO:0000259" key="9">
    <source>
        <dbReference type="Pfam" id="PF13720"/>
    </source>
</evidence>
<dbReference type="CDD" id="cd03351">
    <property type="entry name" value="LbH_UDP-GlcNAc_AT"/>
    <property type="match status" value="1"/>
</dbReference>
<feature type="domain" description="UDP N-acetylglucosamine O-acyltransferase C-terminal" evidence="9">
    <location>
        <begin position="175"/>
        <end position="255"/>
    </location>
</feature>
<dbReference type="Pfam" id="PF13720">
    <property type="entry name" value="Acetyltransf_11"/>
    <property type="match status" value="1"/>
</dbReference>
<comment type="similarity">
    <text evidence="8">Belongs to the transferase hexapeptide repeat family. LpxA subfamily.</text>
</comment>
<dbReference type="Gene3D" id="2.160.10.10">
    <property type="entry name" value="Hexapeptide repeat proteins"/>
    <property type="match status" value="1"/>
</dbReference>
<dbReference type="NCBIfam" id="NF003657">
    <property type="entry name" value="PRK05289.1"/>
    <property type="match status" value="1"/>
</dbReference>
<keyword evidence="7 8" id="KW-0012">Acyltransferase</keyword>
<evidence type="ECO:0000313" key="10">
    <source>
        <dbReference type="EMBL" id="BDG08336.1"/>
    </source>
</evidence>
<dbReference type="InterPro" id="IPR029098">
    <property type="entry name" value="Acetyltransf_C"/>
</dbReference>
<organism evidence="10 11">
    <name type="scientific">Anaeromyxobacter paludicola</name>
    <dbReference type="NCBI Taxonomy" id="2918171"/>
    <lineage>
        <taxon>Bacteria</taxon>
        <taxon>Pseudomonadati</taxon>
        <taxon>Myxococcota</taxon>
        <taxon>Myxococcia</taxon>
        <taxon>Myxococcales</taxon>
        <taxon>Cystobacterineae</taxon>
        <taxon>Anaeromyxobacteraceae</taxon>
        <taxon>Anaeromyxobacter</taxon>
    </lineage>
</organism>
<sequence length="257" mass="26896">MAIHPTAVVAPGAEVHPSCEVGPYAVIGPQVRLGPDCRIGAHAVIEGDTVLGAGNRVFPHAVLGQIPQDLKYGGEPTKLVVGDRNQFREFTTAHVGTAGGGGVTRIGSGCLFMANAHVAHDCQVGDGCILANSVALAGHVVLEDHVILGGLSGVHQFVRLGRYAFLAAGSVVVMDVPPYCTVQGDRARLAGLNTVGLQRAGFTEAQGGRIRAAYRKLFRSKLKLEEALGELRAEMGAEPEIAHLVAFLEGSRRGVTR</sequence>
<keyword evidence="3 8" id="KW-0441">Lipid A biosynthesis</keyword>